<feature type="compositionally biased region" description="Polar residues" evidence="17">
    <location>
        <begin position="1039"/>
        <end position="1054"/>
    </location>
</feature>
<dbReference type="SUPFAM" id="SSF57184">
    <property type="entry name" value="Growth factor receptor domain"/>
    <property type="match status" value="1"/>
</dbReference>
<reference evidence="20" key="2">
    <citation type="submission" date="2025-09" db="UniProtKB">
        <authorList>
            <consortium name="Ensembl"/>
        </authorList>
    </citation>
    <scope>IDENTIFICATION</scope>
</reference>
<evidence type="ECO:0000313" key="21">
    <source>
        <dbReference type="Proteomes" id="UP000694546"/>
    </source>
</evidence>
<dbReference type="GO" id="GO:0009925">
    <property type="term" value="C:basal plasma membrane"/>
    <property type="evidence" value="ECO:0007669"/>
    <property type="project" value="TreeGrafter"/>
</dbReference>
<evidence type="ECO:0000256" key="16">
    <source>
        <dbReference type="PROSITE-ProRule" id="PRU10141"/>
    </source>
</evidence>
<dbReference type="GO" id="GO:0009966">
    <property type="term" value="P:regulation of signal transduction"/>
    <property type="evidence" value="ECO:0007669"/>
    <property type="project" value="UniProtKB-ARBA"/>
</dbReference>
<evidence type="ECO:0000256" key="9">
    <source>
        <dbReference type="ARBA" id="ARBA00022989"/>
    </source>
</evidence>
<dbReference type="PROSITE" id="PS00109">
    <property type="entry name" value="PROTEIN_KINASE_TYR"/>
    <property type="match status" value="1"/>
</dbReference>
<dbReference type="InterPro" id="IPR009030">
    <property type="entry name" value="Growth_fac_rcpt_cys_sf"/>
</dbReference>
<name>A0A8C5AK99_GADMO</name>
<feature type="region of interest" description="Disordered" evidence="17">
    <location>
        <begin position="1031"/>
        <end position="1104"/>
    </location>
</feature>
<dbReference type="Pfam" id="PF01030">
    <property type="entry name" value="Recep_L_domain"/>
    <property type="match status" value="1"/>
</dbReference>
<dbReference type="GO" id="GO:0043235">
    <property type="term" value="C:receptor complex"/>
    <property type="evidence" value="ECO:0007669"/>
    <property type="project" value="TreeGrafter"/>
</dbReference>
<keyword evidence="5 18" id="KW-0812">Transmembrane</keyword>
<dbReference type="InterPro" id="IPR050122">
    <property type="entry name" value="RTK"/>
</dbReference>
<evidence type="ECO:0000256" key="15">
    <source>
        <dbReference type="ARBA" id="ARBA00051243"/>
    </source>
</evidence>
<evidence type="ECO:0000256" key="8">
    <source>
        <dbReference type="ARBA" id="ARBA00022840"/>
    </source>
</evidence>
<dbReference type="GeneTree" id="ENSGT00940000155450"/>
<dbReference type="Gene3D" id="6.10.250.2930">
    <property type="match status" value="1"/>
</dbReference>
<keyword evidence="6 16" id="KW-0547">Nucleotide-binding</keyword>
<evidence type="ECO:0000256" key="17">
    <source>
        <dbReference type="SAM" id="MobiDB-lite"/>
    </source>
</evidence>
<keyword evidence="11" id="KW-0829">Tyrosine-protein kinase</keyword>
<dbReference type="InterPro" id="IPR006211">
    <property type="entry name" value="Furin-like_Cys-rich_dom"/>
</dbReference>
<dbReference type="GO" id="GO:0010647">
    <property type="term" value="P:positive regulation of cell communication"/>
    <property type="evidence" value="ECO:0007669"/>
    <property type="project" value="UniProtKB-ARBA"/>
</dbReference>
<dbReference type="SMART" id="SM00261">
    <property type="entry name" value="FU"/>
    <property type="match status" value="2"/>
</dbReference>
<evidence type="ECO:0000256" key="3">
    <source>
        <dbReference type="ARBA" id="ARBA00022553"/>
    </source>
</evidence>
<feature type="domain" description="Protein kinase" evidence="19">
    <location>
        <begin position="672"/>
        <end position="939"/>
    </location>
</feature>
<evidence type="ECO:0000256" key="10">
    <source>
        <dbReference type="ARBA" id="ARBA00023136"/>
    </source>
</evidence>
<dbReference type="InterPro" id="IPR017441">
    <property type="entry name" value="Protein_kinase_ATP_BS"/>
</dbReference>
<keyword evidence="14" id="KW-0325">Glycoprotein</keyword>
<dbReference type="CDD" id="cd00064">
    <property type="entry name" value="FU"/>
    <property type="match status" value="1"/>
</dbReference>
<dbReference type="Pfam" id="PF07714">
    <property type="entry name" value="PK_Tyr_Ser-Thr"/>
    <property type="match status" value="1"/>
</dbReference>
<keyword evidence="4" id="KW-0808">Transferase</keyword>
<dbReference type="SMART" id="SM00219">
    <property type="entry name" value="TyrKc"/>
    <property type="match status" value="1"/>
</dbReference>
<dbReference type="SUPFAM" id="SSF56112">
    <property type="entry name" value="Protein kinase-like (PK-like)"/>
    <property type="match status" value="1"/>
</dbReference>
<dbReference type="PROSITE" id="PS50011">
    <property type="entry name" value="PROTEIN_KINASE_DOM"/>
    <property type="match status" value="1"/>
</dbReference>
<evidence type="ECO:0000256" key="11">
    <source>
        <dbReference type="ARBA" id="ARBA00023137"/>
    </source>
</evidence>
<dbReference type="AlphaFoldDB" id="A0A8C5AK99"/>
<dbReference type="GO" id="GO:0023056">
    <property type="term" value="P:positive regulation of signaling"/>
    <property type="evidence" value="ECO:0007669"/>
    <property type="project" value="UniProtKB-ARBA"/>
</dbReference>
<dbReference type="GO" id="GO:0022008">
    <property type="term" value="P:neurogenesis"/>
    <property type="evidence" value="ECO:0007669"/>
    <property type="project" value="TreeGrafter"/>
</dbReference>
<dbReference type="Pfam" id="PF21314">
    <property type="entry name" value="TM_ErbB1"/>
    <property type="match status" value="1"/>
</dbReference>
<dbReference type="Gene3D" id="1.10.510.10">
    <property type="entry name" value="Transferase(Phosphotransferase) domain 1"/>
    <property type="match status" value="1"/>
</dbReference>
<dbReference type="Gene3D" id="3.30.200.20">
    <property type="entry name" value="Phosphorylase Kinase, domain 1"/>
    <property type="match status" value="1"/>
</dbReference>
<keyword evidence="8 16" id="KW-0067">ATP-binding</keyword>
<dbReference type="SUPFAM" id="SSF52058">
    <property type="entry name" value="L domain-like"/>
    <property type="match status" value="2"/>
</dbReference>
<evidence type="ECO:0000256" key="13">
    <source>
        <dbReference type="ARBA" id="ARBA00023170"/>
    </source>
</evidence>
<comment type="subcellular location">
    <subcellularLocation>
        <location evidence="1">Membrane</location>
        <topology evidence="1">Single-pass type I membrane protein</topology>
    </subcellularLocation>
</comment>
<keyword evidence="3" id="KW-0597">Phosphoprotein</keyword>
<dbReference type="InterPro" id="IPR044912">
    <property type="entry name" value="Egfr_JX_dom"/>
</dbReference>
<dbReference type="CDD" id="cd05108">
    <property type="entry name" value="PTKc_EGFR"/>
    <property type="match status" value="1"/>
</dbReference>
<dbReference type="PANTHER" id="PTHR24416">
    <property type="entry name" value="TYROSINE-PROTEIN KINASE RECEPTOR"/>
    <property type="match status" value="1"/>
</dbReference>
<keyword evidence="9 18" id="KW-1133">Transmembrane helix</keyword>
<dbReference type="Gene3D" id="2.10.220.10">
    <property type="entry name" value="Hormone Receptor, Insulin-like Growth Factor Receptor 1, Chain A, domain 2"/>
    <property type="match status" value="2"/>
</dbReference>
<dbReference type="InterPro" id="IPR020635">
    <property type="entry name" value="Tyr_kinase_cat_dom"/>
</dbReference>
<evidence type="ECO:0000256" key="5">
    <source>
        <dbReference type="ARBA" id="ARBA00022692"/>
    </source>
</evidence>
<evidence type="ECO:0000313" key="20">
    <source>
        <dbReference type="Ensembl" id="ENSGMOP00000030995.1"/>
    </source>
</evidence>
<dbReference type="InterPro" id="IPR006212">
    <property type="entry name" value="Furin_repeat"/>
</dbReference>
<dbReference type="PANTHER" id="PTHR24416:SF91">
    <property type="entry name" value="EPIDERMAL GROWTH FACTOR RECEPTOR"/>
    <property type="match status" value="1"/>
</dbReference>
<dbReference type="InterPro" id="IPR049328">
    <property type="entry name" value="TM_ErbB1"/>
</dbReference>
<dbReference type="Ensembl" id="ENSGMOT00000071770.1">
    <property type="protein sequence ID" value="ENSGMOP00000030995.1"/>
    <property type="gene ID" value="ENSGMOG00000011316.2"/>
</dbReference>
<dbReference type="InterPro" id="IPR011009">
    <property type="entry name" value="Kinase-like_dom_sf"/>
</dbReference>
<dbReference type="InterPro" id="IPR000494">
    <property type="entry name" value="Rcpt_L-dom"/>
</dbReference>
<protein>
    <recommendedName>
        <fullName evidence="2">receptor protein-tyrosine kinase</fullName>
        <ecNumber evidence="2">2.7.10.1</ecNumber>
    </recommendedName>
</protein>
<proteinExistence type="predicted"/>
<evidence type="ECO:0000259" key="19">
    <source>
        <dbReference type="PROSITE" id="PS50011"/>
    </source>
</evidence>
<evidence type="ECO:0000256" key="7">
    <source>
        <dbReference type="ARBA" id="ARBA00022777"/>
    </source>
</evidence>
<dbReference type="GO" id="GO:0050679">
    <property type="term" value="P:positive regulation of epithelial cell proliferation"/>
    <property type="evidence" value="ECO:0007669"/>
    <property type="project" value="TreeGrafter"/>
</dbReference>
<dbReference type="Gene3D" id="3.80.20.20">
    <property type="entry name" value="Receptor L-domain"/>
    <property type="match status" value="2"/>
</dbReference>
<feature type="binding site" evidence="16">
    <location>
        <position position="705"/>
    </location>
    <ligand>
        <name>ATP</name>
        <dbReference type="ChEBI" id="CHEBI:30616"/>
    </ligand>
</feature>
<dbReference type="InterPro" id="IPR001245">
    <property type="entry name" value="Ser-Thr/Tyr_kinase_cat_dom"/>
</dbReference>
<dbReference type="InterPro" id="IPR032778">
    <property type="entry name" value="GF_recep_IV"/>
</dbReference>
<evidence type="ECO:0000256" key="18">
    <source>
        <dbReference type="SAM" id="Phobius"/>
    </source>
</evidence>
<keyword evidence="13" id="KW-0675">Receptor</keyword>
<sequence>MCKHSTAPYYYKRQADLPRCHGNQRPTFNVSLTCSAASGSARKTKNENDSMYSLFKVYNSLCYFMIYKLFEFFPRQTYSELRLSIDKLISFRSRSYWGILLQNAYRLVTGRVGDQTLNLSAWCQSTDLTHASLSFLPRFVPEEILKGGVHFANNQLCNMETIQWKDIVNYDNKPSMVLPACHSSCYNGSCWAPGPDHCQILTKLSCAQQCTRRCNGTSPSDCCNDHCAVGCTGPKATDCLACLHFQDDGTCKDSCPGLLTYEPNLQELVPNPNGKYNFGATCVKNCPHNFVVTDHGSCVRTCTGNTYEVDEGGVRKCTKCDGPCPKVCNGLGVGNLERIISINASNIDSFRNCTKINDVYVVVVFFSDEFTKTPKMDPAQLNVFKTVREITGFLWIQTWPENMTSLSPFENLEIIRGRTLRMSRSLVIAKVGISHLGLRSLKEISDGDVEISKNPNLCYTLMGHWKRLFKSNKQTAKVEENLATANCAQQNNICDVKCTEEGCWGPGEPTIDCLLSLIFVFIVFLIVFIILLFFFSVFIISTSHIQGPGNCTKCARLQDGLFCVSRCPQDLPGKDESRIWKYADHRKICQLCHENCTQGQSGLSIIAAGVVGGLLAVVVASLSVFVLLRRRHIKRKRTTRRILQERELVEPLTPSGEAPNQALLRILKETEFKKIRVLGSGAFGTVYKGLWVPEGEDVKIPVAIKVLREATSPKANKEIMDEAYVMASVDHPHVCRLLGICLTSTAQLVTQLMHYGCLLDYVKENKDHIGSQYLLNWCVQIAKGMNYLEERHLVHRDLAARNVLVKTPQHVKITDFGLAKLLNADEKEYHADGGKVPIKWMALESILNRTYTHQSDVWSYGVTVWELMTFGTKPYDGIPASDIAGVLEKGERLPQPPICTIDVYMIMVKCWMIDADSRPRFRELMSEFSKMARDPSRYLVIQGDDRMHLPSPTEGRLYRSLISGEEMDDAVDADEYLLPQQGFFTSPSTSRTPLLHSLVGSTHLSACLFCCSGSLVLRYIPDPTDKFLDQDFQPAPDYMNQNGVSDVMNPNYQQPGPPRSLLPPISSSDDTETDPKGALCPGQKHRQQNSMDNPDYQQDFTPTFKTHANGHIPLVENTEYLAHRTPPPSVVAHLSARSGGNPDGVD</sequence>
<evidence type="ECO:0000256" key="14">
    <source>
        <dbReference type="ARBA" id="ARBA00023180"/>
    </source>
</evidence>
<dbReference type="InterPro" id="IPR008266">
    <property type="entry name" value="Tyr_kinase_AS"/>
</dbReference>
<keyword evidence="7" id="KW-0418">Kinase</keyword>
<keyword evidence="10 18" id="KW-0472">Membrane</keyword>
<dbReference type="Proteomes" id="UP000694546">
    <property type="component" value="Chromosome 8"/>
</dbReference>
<dbReference type="PROSITE" id="PS00107">
    <property type="entry name" value="PROTEIN_KINASE_ATP"/>
    <property type="match status" value="1"/>
</dbReference>
<feature type="transmembrane region" description="Helical" evidence="18">
    <location>
        <begin position="514"/>
        <end position="540"/>
    </location>
</feature>
<dbReference type="Pfam" id="PF14843">
    <property type="entry name" value="GF_recep_IV"/>
    <property type="match status" value="1"/>
</dbReference>
<keyword evidence="21" id="KW-1185">Reference proteome</keyword>
<evidence type="ECO:0000256" key="2">
    <source>
        <dbReference type="ARBA" id="ARBA00011902"/>
    </source>
</evidence>
<dbReference type="InterPro" id="IPR036941">
    <property type="entry name" value="Rcpt_L-dom_sf"/>
</dbReference>
<dbReference type="PRINTS" id="PR00109">
    <property type="entry name" value="TYRKINASE"/>
</dbReference>
<evidence type="ECO:0000256" key="4">
    <source>
        <dbReference type="ARBA" id="ARBA00022679"/>
    </source>
</evidence>
<evidence type="ECO:0000256" key="6">
    <source>
        <dbReference type="ARBA" id="ARBA00022741"/>
    </source>
</evidence>
<organism evidence="20 21">
    <name type="scientific">Gadus morhua</name>
    <name type="common">Atlantic cod</name>
    <dbReference type="NCBI Taxonomy" id="8049"/>
    <lineage>
        <taxon>Eukaryota</taxon>
        <taxon>Metazoa</taxon>
        <taxon>Chordata</taxon>
        <taxon>Craniata</taxon>
        <taxon>Vertebrata</taxon>
        <taxon>Euteleostomi</taxon>
        <taxon>Actinopterygii</taxon>
        <taxon>Neopterygii</taxon>
        <taxon>Teleostei</taxon>
        <taxon>Neoteleostei</taxon>
        <taxon>Acanthomorphata</taxon>
        <taxon>Zeiogadaria</taxon>
        <taxon>Gadariae</taxon>
        <taxon>Gadiformes</taxon>
        <taxon>Gadoidei</taxon>
        <taxon>Gadidae</taxon>
        <taxon>Gadus</taxon>
    </lineage>
</organism>
<dbReference type="GO" id="GO:0043066">
    <property type="term" value="P:negative regulation of apoptotic process"/>
    <property type="evidence" value="ECO:0007669"/>
    <property type="project" value="TreeGrafter"/>
</dbReference>
<dbReference type="GO" id="GO:0005006">
    <property type="term" value="F:epidermal growth factor receptor activity"/>
    <property type="evidence" value="ECO:0007669"/>
    <property type="project" value="TreeGrafter"/>
</dbReference>
<evidence type="ECO:0000256" key="12">
    <source>
        <dbReference type="ARBA" id="ARBA00023157"/>
    </source>
</evidence>
<feature type="transmembrane region" description="Helical" evidence="18">
    <location>
        <begin position="605"/>
        <end position="628"/>
    </location>
</feature>
<dbReference type="GO" id="GO:0048408">
    <property type="term" value="F:epidermal growth factor binding"/>
    <property type="evidence" value="ECO:0007669"/>
    <property type="project" value="TreeGrafter"/>
</dbReference>
<evidence type="ECO:0000256" key="1">
    <source>
        <dbReference type="ARBA" id="ARBA00004479"/>
    </source>
</evidence>
<accession>A0A8C5AK99</accession>
<keyword evidence="12" id="KW-1015">Disulfide bond</keyword>
<dbReference type="GO" id="GO:0005524">
    <property type="term" value="F:ATP binding"/>
    <property type="evidence" value="ECO:0007669"/>
    <property type="project" value="UniProtKB-UniRule"/>
</dbReference>
<dbReference type="InterPro" id="IPR000719">
    <property type="entry name" value="Prot_kinase_dom"/>
</dbReference>
<comment type="catalytic activity">
    <reaction evidence="15">
        <text>L-tyrosyl-[protein] + ATP = O-phospho-L-tyrosyl-[protein] + ADP + H(+)</text>
        <dbReference type="Rhea" id="RHEA:10596"/>
        <dbReference type="Rhea" id="RHEA-COMP:10136"/>
        <dbReference type="Rhea" id="RHEA-COMP:20101"/>
        <dbReference type="ChEBI" id="CHEBI:15378"/>
        <dbReference type="ChEBI" id="CHEBI:30616"/>
        <dbReference type="ChEBI" id="CHEBI:46858"/>
        <dbReference type="ChEBI" id="CHEBI:61978"/>
        <dbReference type="ChEBI" id="CHEBI:456216"/>
        <dbReference type="EC" id="2.7.10.1"/>
    </reaction>
</comment>
<feature type="compositionally biased region" description="Polar residues" evidence="17">
    <location>
        <begin position="1088"/>
        <end position="1104"/>
    </location>
</feature>
<dbReference type="GO" id="GO:0005634">
    <property type="term" value="C:nucleus"/>
    <property type="evidence" value="ECO:0007669"/>
    <property type="project" value="UniProtKB-SubCell"/>
</dbReference>
<reference evidence="20" key="1">
    <citation type="submission" date="2025-08" db="UniProtKB">
        <authorList>
            <consortium name="Ensembl"/>
        </authorList>
    </citation>
    <scope>IDENTIFICATION</scope>
</reference>
<dbReference type="EC" id="2.7.10.1" evidence="2"/>
<dbReference type="Pfam" id="PF00757">
    <property type="entry name" value="Furin-like"/>
    <property type="match status" value="1"/>
</dbReference>